<dbReference type="InterPro" id="IPR036421">
    <property type="entry name" value="Fe_dep_repressor_sf"/>
</dbReference>
<dbReference type="Gene3D" id="1.10.10.10">
    <property type="entry name" value="Winged helix-like DNA-binding domain superfamily/Winged helix DNA-binding domain"/>
    <property type="match status" value="1"/>
</dbReference>
<dbReference type="RefSeq" id="WP_020814172.1">
    <property type="nucleotide sequence ID" value="NZ_ATAY01000014.1"/>
</dbReference>
<dbReference type="GO" id="GO:0046983">
    <property type="term" value="F:protein dimerization activity"/>
    <property type="evidence" value="ECO:0007669"/>
    <property type="project" value="InterPro"/>
</dbReference>
<evidence type="ECO:0000259" key="6">
    <source>
        <dbReference type="Pfam" id="PF02742"/>
    </source>
</evidence>
<evidence type="ECO:0000256" key="1">
    <source>
        <dbReference type="ARBA" id="ARBA00007871"/>
    </source>
</evidence>
<feature type="domain" description="HTH dtxR-type" evidence="5">
    <location>
        <begin position="3"/>
        <end position="56"/>
    </location>
</feature>
<dbReference type="InterPro" id="IPR036388">
    <property type="entry name" value="WH-like_DNA-bd_sf"/>
</dbReference>
<gene>
    <name evidence="7" type="ORF">L323_02695</name>
</gene>
<dbReference type="SUPFAM" id="SSF46785">
    <property type="entry name" value="Winged helix' DNA-binding domain"/>
    <property type="match status" value="1"/>
</dbReference>
<dbReference type="InterPro" id="IPR022689">
    <property type="entry name" value="Iron_dep_repressor"/>
</dbReference>
<evidence type="ECO:0000256" key="3">
    <source>
        <dbReference type="ARBA" id="ARBA00023125"/>
    </source>
</evidence>
<dbReference type="Pfam" id="PF02742">
    <property type="entry name" value="Fe_dep_repr_C"/>
    <property type="match status" value="1"/>
</dbReference>
<evidence type="ECO:0000313" key="7">
    <source>
        <dbReference type="EMBL" id="EPR13858.1"/>
    </source>
</evidence>
<dbReference type="PANTHER" id="PTHR33238:SF7">
    <property type="entry name" value="IRON-DEPENDENT TRANSCRIPTIONAL REGULATOR"/>
    <property type="match status" value="1"/>
</dbReference>
<dbReference type="Pfam" id="PF01325">
    <property type="entry name" value="Fe_dep_repress"/>
    <property type="match status" value="1"/>
</dbReference>
<reference evidence="7 8" key="1">
    <citation type="journal article" date="2013" name="Genome Announc.">
        <title>Draft Genome Sequence of the Cellulolytic Bacterium Clostridium papyrosolvens C7 (ATCC 700395).</title>
        <authorList>
            <person name="Zepeda V."/>
            <person name="Dassa B."/>
            <person name="Borovok I."/>
            <person name="Lamed R."/>
            <person name="Bayer E.A."/>
            <person name="Cate J.H."/>
        </authorList>
    </citation>
    <scope>NUCLEOTIDE SEQUENCE [LARGE SCALE GENOMIC DNA]</scope>
    <source>
        <strain evidence="7 8">C7</strain>
    </source>
</reference>
<dbReference type="PANTHER" id="PTHR33238">
    <property type="entry name" value="IRON (METAL) DEPENDENT REPRESSOR, DTXR FAMILY"/>
    <property type="match status" value="1"/>
</dbReference>
<name>U4R5D8_9FIRM</name>
<accession>U4R5D8</accession>
<proteinExistence type="inferred from homology"/>
<keyword evidence="2" id="KW-0805">Transcription regulation</keyword>
<feature type="domain" description="Iron dependent repressor metal binding and dimerisation" evidence="6">
    <location>
        <begin position="66"/>
        <end position="118"/>
    </location>
</feature>
<dbReference type="PATRIC" id="fig|1330534.3.peg.537"/>
<keyword evidence="4" id="KW-0804">Transcription</keyword>
<dbReference type="AlphaFoldDB" id="U4R5D8"/>
<dbReference type="Proteomes" id="UP000016860">
    <property type="component" value="Unassembled WGS sequence"/>
</dbReference>
<dbReference type="GO" id="GO:0003700">
    <property type="term" value="F:DNA-binding transcription factor activity"/>
    <property type="evidence" value="ECO:0007669"/>
    <property type="project" value="InterPro"/>
</dbReference>
<dbReference type="EMBL" id="ATAY01000014">
    <property type="protein sequence ID" value="EPR13858.1"/>
    <property type="molecule type" value="Genomic_DNA"/>
</dbReference>
<dbReference type="STRING" id="1330534.L323_02695"/>
<dbReference type="GO" id="GO:0046914">
    <property type="term" value="F:transition metal ion binding"/>
    <property type="evidence" value="ECO:0007669"/>
    <property type="project" value="InterPro"/>
</dbReference>
<evidence type="ECO:0000256" key="4">
    <source>
        <dbReference type="ARBA" id="ARBA00023163"/>
    </source>
</evidence>
<dbReference type="SUPFAM" id="SSF47979">
    <property type="entry name" value="Iron-dependent repressor protein, dimerization domain"/>
    <property type="match status" value="1"/>
</dbReference>
<dbReference type="InterPro" id="IPR050536">
    <property type="entry name" value="DtxR_MntR_Metal-Reg"/>
</dbReference>
<protein>
    <submittedName>
        <fullName evidence="7">DtxR family transcriptional regulator</fullName>
    </submittedName>
</protein>
<dbReference type="InterPro" id="IPR001367">
    <property type="entry name" value="Fe_dep_repressor"/>
</dbReference>
<evidence type="ECO:0000256" key="2">
    <source>
        <dbReference type="ARBA" id="ARBA00023015"/>
    </source>
</evidence>
<evidence type="ECO:0000259" key="5">
    <source>
        <dbReference type="Pfam" id="PF01325"/>
    </source>
</evidence>
<keyword evidence="3" id="KW-0238">DNA-binding</keyword>
<dbReference type="Gene3D" id="1.10.60.10">
    <property type="entry name" value="Iron dependent repressor, metal binding and dimerisation domain"/>
    <property type="match status" value="1"/>
</dbReference>
<comment type="caution">
    <text evidence="7">The sequence shown here is derived from an EMBL/GenBank/DDBJ whole genome shotgun (WGS) entry which is preliminary data.</text>
</comment>
<dbReference type="GO" id="GO:0003677">
    <property type="term" value="F:DNA binding"/>
    <property type="evidence" value="ECO:0007669"/>
    <property type="project" value="UniProtKB-KW"/>
</dbReference>
<evidence type="ECO:0000313" key="8">
    <source>
        <dbReference type="Proteomes" id="UP000016860"/>
    </source>
</evidence>
<dbReference type="InterPro" id="IPR022687">
    <property type="entry name" value="HTH_DTXR"/>
</dbReference>
<organism evidence="7 8">
    <name type="scientific">Ruminiclostridium papyrosolvens C7</name>
    <dbReference type="NCBI Taxonomy" id="1330534"/>
    <lineage>
        <taxon>Bacteria</taxon>
        <taxon>Bacillati</taxon>
        <taxon>Bacillota</taxon>
        <taxon>Clostridia</taxon>
        <taxon>Eubacteriales</taxon>
        <taxon>Oscillospiraceae</taxon>
        <taxon>Ruminiclostridium</taxon>
    </lineage>
</organism>
<dbReference type="OrthoDB" id="9794394at2"/>
<dbReference type="SMART" id="SM00529">
    <property type="entry name" value="HTH_DTXR"/>
    <property type="match status" value="1"/>
</dbReference>
<sequence length="123" mass="13795">MTKLQESGENYLETILILKNKNGNVRSIDIANELGYTKPSISRAMTILKNSEYITIDDSTGYITLTDSGYSIAKAMYERHEILSRYLVSIGVSPETAAQDACRIEHVISQETFQKIKENASNK</sequence>
<comment type="similarity">
    <text evidence="1">Belongs to the DtxR/MntR family.</text>
</comment>
<dbReference type="InterPro" id="IPR036390">
    <property type="entry name" value="WH_DNA-bd_sf"/>
</dbReference>